<dbReference type="EMBL" id="CABPRZ010000002">
    <property type="protein sequence ID" value="VVD69875.1"/>
    <property type="molecule type" value="Genomic_DNA"/>
</dbReference>
<gene>
    <name evidence="1" type="ORF">PTE30175_00512</name>
</gene>
<dbReference type="Proteomes" id="UP000414233">
    <property type="component" value="Unassembled WGS sequence"/>
</dbReference>
<protein>
    <submittedName>
        <fullName evidence="1">Uncharacterized protein</fullName>
    </submittedName>
</protein>
<evidence type="ECO:0000313" key="1">
    <source>
        <dbReference type="EMBL" id="VVD69875.1"/>
    </source>
</evidence>
<dbReference type="AlphaFoldDB" id="A0A5E4S397"/>
<proteinExistence type="predicted"/>
<sequence>MTYASSEHWDYHRHYKPMDPDKVAPMLEKFKLEDEIRSNTRLQGDTHIDSNLGKWKYVPTVRTVEKV</sequence>
<reference evidence="1 2" key="1">
    <citation type="submission" date="2019-08" db="EMBL/GenBank/DDBJ databases">
        <authorList>
            <person name="Peeters C."/>
        </authorList>
    </citation>
    <scope>NUCLEOTIDE SEQUENCE [LARGE SCALE GENOMIC DNA]</scope>
    <source>
        <strain evidence="1 2">LMG 30175</strain>
    </source>
</reference>
<name>A0A5E4S397_9BURK</name>
<organism evidence="1 2">
    <name type="scientific">Pandoraea terrae</name>
    <dbReference type="NCBI Taxonomy" id="1537710"/>
    <lineage>
        <taxon>Bacteria</taxon>
        <taxon>Pseudomonadati</taxon>
        <taxon>Pseudomonadota</taxon>
        <taxon>Betaproteobacteria</taxon>
        <taxon>Burkholderiales</taxon>
        <taxon>Burkholderiaceae</taxon>
        <taxon>Pandoraea</taxon>
    </lineage>
</organism>
<accession>A0A5E4S397</accession>
<keyword evidence="2" id="KW-1185">Reference proteome</keyword>
<evidence type="ECO:0000313" key="2">
    <source>
        <dbReference type="Proteomes" id="UP000414233"/>
    </source>
</evidence>